<keyword evidence="1" id="KW-0677">Repeat</keyword>
<gene>
    <name evidence="6" type="ORF">QQS21_001235</name>
</gene>
<feature type="domain" description="DUF7708" evidence="4">
    <location>
        <begin position="68"/>
        <end position="201"/>
    </location>
</feature>
<evidence type="ECO:0008006" key="8">
    <source>
        <dbReference type="Google" id="ProtNLM"/>
    </source>
</evidence>
<evidence type="ECO:0000256" key="1">
    <source>
        <dbReference type="ARBA" id="ARBA00022737"/>
    </source>
</evidence>
<evidence type="ECO:0000313" key="6">
    <source>
        <dbReference type="EMBL" id="KAK2612783.1"/>
    </source>
</evidence>
<dbReference type="AlphaFoldDB" id="A0AAJ0CYE1"/>
<evidence type="ECO:0000259" key="3">
    <source>
        <dbReference type="Pfam" id="PF22939"/>
    </source>
</evidence>
<dbReference type="PANTHER" id="PTHR10039:SF14">
    <property type="entry name" value="NACHT DOMAIN-CONTAINING PROTEIN"/>
    <property type="match status" value="1"/>
</dbReference>
<accession>A0AAJ0CYE1</accession>
<sequence length="737" mass="84718">MATVPNPVPAAFTSAVLEFKNKLKDDELYDDILKTDSIDKVYAMTDSLQEEQARRGRLQRLAKIQPYIERLRGYEGVLDTFVQVKPDILALIWGPIKLLIQWASVLPKSLDALVETIAEIGQLLPEFKDMTIMFNQNKQLLGLLVLFFQDILDFYFVALKFFGMSRWRFFFESVWPKQRDKIKIVMSHIERHTILMRDEVRLEHIREEHDSKQQALEHFDRTQRHNQHQEYNIIKTNISPKSYDNILDRIRGRTCKGTGTWLLEDETFKVWLDITDSSPRKTFLCGTAITKAMTSCRTVFAFLSHIHSSSTSALSVLHSLIFQIASENESLQEVLCQSGRDGLKNNLDVAAALLQTILLCAGPACIAIDGLDEIEERERERLLYQLIDISKACPESRILISSRPEDDISKILGAVSSTIRVDNHNAGGIQTYVNSRTREWLKHNDIFPEYRDEIRRLLAPVATKAKGMFLYAQIMLSSISLLSDIEEIRNELRVLPESLDQAYGRIFRRINSFQSPAAKKKCRSLLGWISCSPTPMTIQELEQALVVSSNPDDGFRVSSSLNVVRLCGPIVEVVDNYVQFVHFTVQEYINSPHTDGFIDITEATLSLATCCIRYLCQNHHDVEVDEENFENNILSGCYRLHYFASDTWLELVAEYLSRNGSEPPSPDLTSALESLNQKRSGWILGSPAHLDELWELWYHPHLNRMEQHREDLFSLLRNTAYFRQKCDTSQFHIIDCE</sequence>
<name>A0AAJ0CYE1_9HYPO</name>
<dbReference type="Pfam" id="PF24883">
    <property type="entry name" value="NPHP3_N"/>
    <property type="match status" value="1"/>
</dbReference>
<dbReference type="InterPro" id="IPR056884">
    <property type="entry name" value="NPHP3-like_N"/>
</dbReference>
<dbReference type="InterPro" id="IPR027417">
    <property type="entry name" value="P-loop_NTPase"/>
</dbReference>
<feature type="domain" description="Nephrocystin 3-like N-terminal" evidence="5">
    <location>
        <begin position="257"/>
        <end position="403"/>
    </location>
</feature>
<comment type="caution">
    <text evidence="6">The sequence shown here is derived from an EMBL/GenBank/DDBJ whole genome shotgun (WGS) entry which is preliminary data.</text>
</comment>
<keyword evidence="2" id="KW-0812">Transmembrane</keyword>
<dbReference type="SUPFAM" id="SSF52540">
    <property type="entry name" value="P-loop containing nucleoside triphosphate hydrolases"/>
    <property type="match status" value="1"/>
</dbReference>
<evidence type="ECO:0000313" key="7">
    <source>
        <dbReference type="Proteomes" id="UP001251528"/>
    </source>
</evidence>
<evidence type="ECO:0000256" key="2">
    <source>
        <dbReference type="SAM" id="Phobius"/>
    </source>
</evidence>
<proteinExistence type="predicted"/>
<evidence type="ECO:0000259" key="5">
    <source>
        <dbReference type="Pfam" id="PF24883"/>
    </source>
</evidence>
<keyword evidence="7" id="KW-1185">Reference proteome</keyword>
<feature type="transmembrane region" description="Helical" evidence="2">
    <location>
        <begin position="140"/>
        <end position="162"/>
    </location>
</feature>
<dbReference type="Proteomes" id="UP001251528">
    <property type="component" value="Unassembled WGS sequence"/>
</dbReference>
<evidence type="ECO:0000259" key="4">
    <source>
        <dbReference type="Pfam" id="PF24809"/>
    </source>
</evidence>
<dbReference type="InterPro" id="IPR054471">
    <property type="entry name" value="GPIID_WHD"/>
</dbReference>
<keyword evidence="2" id="KW-1133">Transmembrane helix</keyword>
<dbReference type="PANTHER" id="PTHR10039">
    <property type="entry name" value="AMELOGENIN"/>
    <property type="match status" value="1"/>
</dbReference>
<dbReference type="Pfam" id="PF24809">
    <property type="entry name" value="DUF7708"/>
    <property type="match status" value="1"/>
</dbReference>
<protein>
    <recommendedName>
        <fullName evidence="8">NACHT domain-containing protein</fullName>
    </recommendedName>
</protein>
<organism evidence="6 7">
    <name type="scientific">Conoideocrella luteorostrata</name>
    <dbReference type="NCBI Taxonomy" id="1105319"/>
    <lineage>
        <taxon>Eukaryota</taxon>
        <taxon>Fungi</taxon>
        <taxon>Dikarya</taxon>
        <taxon>Ascomycota</taxon>
        <taxon>Pezizomycotina</taxon>
        <taxon>Sordariomycetes</taxon>
        <taxon>Hypocreomycetidae</taxon>
        <taxon>Hypocreales</taxon>
        <taxon>Clavicipitaceae</taxon>
        <taxon>Conoideocrella</taxon>
    </lineage>
</organism>
<reference evidence="6" key="1">
    <citation type="submission" date="2023-06" db="EMBL/GenBank/DDBJ databases">
        <title>Conoideocrella luteorostrata (Hypocreales: Clavicipitaceae), a potential biocontrol fungus for elongate hemlock scale in United States Christmas tree production areas.</title>
        <authorList>
            <person name="Barrett H."/>
            <person name="Lovett B."/>
            <person name="Macias A.M."/>
            <person name="Stajich J.E."/>
            <person name="Kasson M.T."/>
        </authorList>
    </citation>
    <scope>NUCLEOTIDE SEQUENCE</scope>
    <source>
        <strain evidence="6">ARSEF 14590</strain>
    </source>
</reference>
<dbReference type="Gene3D" id="3.40.50.300">
    <property type="entry name" value="P-loop containing nucleotide triphosphate hydrolases"/>
    <property type="match status" value="1"/>
</dbReference>
<dbReference type="InterPro" id="IPR056125">
    <property type="entry name" value="DUF7708"/>
</dbReference>
<dbReference type="Pfam" id="PF22939">
    <property type="entry name" value="WHD_GPIID"/>
    <property type="match status" value="1"/>
</dbReference>
<keyword evidence="2" id="KW-0472">Membrane</keyword>
<dbReference type="EMBL" id="JASWJB010000012">
    <property type="protein sequence ID" value="KAK2612783.1"/>
    <property type="molecule type" value="Genomic_DNA"/>
</dbReference>
<feature type="domain" description="GPI inositol-deacylase winged helix" evidence="3">
    <location>
        <begin position="517"/>
        <end position="591"/>
    </location>
</feature>